<accession>A0A4Y7Q1D4</accession>
<evidence type="ECO:0000313" key="2">
    <source>
        <dbReference type="EMBL" id="TDL20972.1"/>
    </source>
</evidence>
<dbReference type="EMBL" id="ML170184">
    <property type="protein sequence ID" value="TDL20972.1"/>
    <property type="molecule type" value="Genomic_DNA"/>
</dbReference>
<feature type="compositionally biased region" description="Low complexity" evidence="1">
    <location>
        <begin position="484"/>
        <end position="493"/>
    </location>
</feature>
<feature type="compositionally biased region" description="Polar residues" evidence="1">
    <location>
        <begin position="665"/>
        <end position="684"/>
    </location>
</feature>
<gene>
    <name evidence="2" type="ORF">BD410DRAFT_322726</name>
</gene>
<protein>
    <recommendedName>
        <fullName evidence="4">Transcription factor domain-containing protein</fullName>
    </recommendedName>
</protein>
<feature type="compositionally biased region" description="Low complexity" evidence="1">
    <location>
        <begin position="595"/>
        <end position="607"/>
    </location>
</feature>
<keyword evidence="3" id="KW-1185">Reference proteome</keyword>
<proteinExistence type="predicted"/>
<name>A0A4Y7Q1D4_9AGAM</name>
<dbReference type="CDD" id="cd12148">
    <property type="entry name" value="fungal_TF_MHR"/>
    <property type="match status" value="1"/>
</dbReference>
<evidence type="ECO:0008006" key="4">
    <source>
        <dbReference type="Google" id="ProtNLM"/>
    </source>
</evidence>
<feature type="region of interest" description="Disordered" evidence="1">
    <location>
        <begin position="767"/>
        <end position="821"/>
    </location>
</feature>
<feature type="compositionally biased region" description="Low complexity" evidence="1">
    <location>
        <begin position="518"/>
        <end position="533"/>
    </location>
</feature>
<dbReference type="OrthoDB" id="4934715at2759"/>
<feature type="compositionally biased region" description="Low complexity" evidence="1">
    <location>
        <begin position="453"/>
        <end position="476"/>
    </location>
</feature>
<feature type="compositionally biased region" description="Polar residues" evidence="1">
    <location>
        <begin position="621"/>
        <end position="632"/>
    </location>
</feature>
<feature type="region of interest" description="Disordered" evidence="1">
    <location>
        <begin position="270"/>
        <end position="323"/>
    </location>
</feature>
<evidence type="ECO:0000256" key="1">
    <source>
        <dbReference type="SAM" id="MobiDB-lite"/>
    </source>
</evidence>
<feature type="region of interest" description="Disordered" evidence="1">
    <location>
        <begin position="410"/>
        <end position="721"/>
    </location>
</feature>
<feature type="compositionally biased region" description="Low complexity" evidence="1">
    <location>
        <begin position="685"/>
        <end position="700"/>
    </location>
</feature>
<feature type="region of interest" description="Disordered" evidence="1">
    <location>
        <begin position="99"/>
        <end position="150"/>
    </location>
</feature>
<dbReference type="Proteomes" id="UP000294933">
    <property type="component" value="Unassembled WGS sequence"/>
</dbReference>
<feature type="compositionally biased region" description="Polar residues" evidence="1">
    <location>
        <begin position="122"/>
        <end position="146"/>
    </location>
</feature>
<dbReference type="STRING" id="50990.A0A4Y7Q1D4"/>
<sequence>MGHKPLICGDFTTRQPTDVDDLRFTVSSTSLPPPTPQSNLQFFLKRCELLLLVQSMKSRYVRDMETGEFSIDEASTFENHVHQILDTLPPRLKVDVDLNHSNTAPLPSTMLPAPSEPAPMASLQSSPPDAVRQPSSAKSDRSTPGTTDRDGYVLAQACELSSIANRIKLKLNLPFLKPKLSEAGVPVPVPRQAILGALNAVHNITHASRLLHSTFRSTRPATLMYYSYSWTLFTAAIVSAHTIIHGQQDHFTSRAMEDVQAALFILRDSSVPTGKDENGRNATSEAVRIPEAMKAKADAKLNPQKRKQREGEEGAAGSSIGPAAKIQAVEAGEGSGSGIGIGAGAMEEMQHLPSQTPELEMAYRMPSESLATPIDGVLPPHFHQQPQQYQQPTQWTGLMGLPAMPLSVDASGMPKMTKDDAAAAAAAKDGKNAHGKPRVGFRNRNAPSKKEGSAPSSPTASTSQSPAASASASVSGSGSGSGSGSAATVGKATSSRKRNLVVRDRTTPRQNLAQAVPQRATSRQHQQHQQQQQHSERQHSQTHHPAQHVPSQASHHGGQPLHINTSHIPPIYHDVDGPSTPTPTLMYGQSPITFGPSSGHPLSGHSLDVQHSAGGQDGYQRASSTFEHSQPQLHPHPDFVNESNAYGVRYGSQQPQPQQQPQQQSYNGYNHTLTPSATTPQQHFPSMVPQHSMSHSHPSSFAHNPAPQVSEQPSAANFASAASQQGQMVMQNYSVYWDQQHQQPQYASGAMGSQALLPGNATLQQHSESNAASSYLHPGSDFSRSLDVPLESRQEAMDVNMGDQSRFGEPYGWVNPYPGAG</sequence>
<dbReference type="VEuPathDB" id="FungiDB:BD410DRAFT_322726"/>
<organism evidence="2 3">
    <name type="scientific">Rickenella mellea</name>
    <dbReference type="NCBI Taxonomy" id="50990"/>
    <lineage>
        <taxon>Eukaryota</taxon>
        <taxon>Fungi</taxon>
        <taxon>Dikarya</taxon>
        <taxon>Basidiomycota</taxon>
        <taxon>Agaricomycotina</taxon>
        <taxon>Agaricomycetes</taxon>
        <taxon>Hymenochaetales</taxon>
        <taxon>Rickenellaceae</taxon>
        <taxon>Rickenella</taxon>
    </lineage>
</organism>
<feature type="compositionally biased region" description="Low complexity" evidence="1">
    <location>
        <begin position="653"/>
        <end position="664"/>
    </location>
</feature>
<evidence type="ECO:0000313" key="3">
    <source>
        <dbReference type="Proteomes" id="UP000294933"/>
    </source>
</evidence>
<dbReference type="AlphaFoldDB" id="A0A4Y7Q1D4"/>
<reference evidence="2 3" key="1">
    <citation type="submission" date="2018-06" db="EMBL/GenBank/DDBJ databases">
        <title>A transcriptomic atlas of mushroom development highlights an independent origin of complex multicellularity.</title>
        <authorList>
            <consortium name="DOE Joint Genome Institute"/>
            <person name="Krizsan K."/>
            <person name="Almasi E."/>
            <person name="Merenyi Z."/>
            <person name="Sahu N."/>
            <person name="Viragh M."/>
            <person name="Koszo T."/>
            <person name="Mondo S."/>
            <person name="Kiss B."/>
            <person name="Balint B."/>
            <person name="Kues U."/>
            <person name="Barry K."/>
            <person name="Hegedus J.C."/>
            <person name="Henrissat B."/>
            <person name="Johnson J."/>
            <person name="Lipzen A."/>
            <person name="Ohm R."/>
            <person name="Nagy I."/>
            <person name="Pangilinan J."/>
            <person name="Yan J."/>
            <person name="Xiong Y."/>
            <person name="Grigoriev I.V."/>
            <person name="Hibbett D.S."/>
            <person name="Nagy L.G."/>
        </authorList>
    </citation>
    <scope>NUCLEOTIDE SEQUENCE [LARGE SCALE GENOMIC DNA]</scope>
    <source>
        <strain evidence="2 3">SZMC22713</strain>
    </source>
</reference>